<dbReference type="Proteomes" id="UP001596507">
    <property type="component" value="Unassembled WGS sequence"/>
</dbReference>
<evidence type="ECO:0000313" key="7">
    <source>
        <dbReference type="EMBL" id="MFC7267562.1"/>
    </source>
</evidence>
<keyword evidence="3 6" id="KW-0812">Transmembrane</keyword>
<feature type="transmembrane region" description="Helical" evidence="6">
    <location>
        <begin position="38"/>
        <end position="60"/>
    </location>
</feature>
<dbReference type="PANTHER" id="PTHR30250">
    <property type="entry name" value="PST FAMILY PREDICTED COLANIC ACID TRANSPORTER"/>
    <property type="match status" value="1"/>
</dbReference>
<evidence type="ECO:0000256" key="5">
    <source>
        <dbReference type="ARBA" id="ARBA00023136"/>
    </source>
</evidence>
<keyword evidence="8" id="KW-1185">Reference proteome</keyword>
<feature type="transmembrane region" description="Helical" evidence="6">
    <location>
        <begin position="341"/>
        <end position="364"/>
    </location>
</feature>
<protein>
    <submittedName>
        <fullName evidence="7">Lipopolysaccharide biosynthesis protein</fullName>
    </submittedName>
</protein>
<dbReference type="InterPro" id="IPR002797">
    <property type="entry name" value="Polysacc_synth"/>
</dbReference>
<keyword evidence="5 6" id="KW-0472">Membrane</keyword>
<feature type="transmembrane region" description="Helical" evidence="6">
    <location>
        <begin position="234"/>
        <end position="254"/>
    </location>
</feature>
<dbReference type="RefSeq" id="WP_262872497.1">
    <property type="nucleotide sequence ID" value="NZ_BAABKW010000018.1"/>
</dbReference>
<reference evidence="8" key="1">
    <citation type="journal article" date="2019" name="Int. J. Syst. Evol. Microbiol.">
        <title>The Global Catalogue of Microorganisms (GCM) 10K type strain sequencing project: providing services to taxonomists for standard genome sequencing and annotation.</title>
        <authorList>
            <consortium name="The Broad Institute Genomics Platform"/>
            <consortium name="The Broad Institute Genome Sequencing Center for Infectious Disease"/>
            <person name="Wu L."/>
            <person name="Ma J."/>
        </authorList>
    </citation>
    <scope>NUCLEOTIDE SEQUENCE [LARGE SCALE GENOMIC DNA]</scope>
    <source>
        <strain evidence="8">CGMCC 1.15772</strain>
    </source>
</reference>
<evidence type="ECO:0000256" key="2">
    <source>
        <dbReference type="ARBA" id="ARBA00022475"/>
    </source>
</evidence>
<evidence type="ECO:0000256" key="6">
    <source>
        <dbReference type="SAM" id="Phobius"/>
    </source>
</evidence>
<dbReference type="Pfam" id="PF01943">
    <property type="entry name" value="Polysacc_synt"/>
    <property type="match status" value="1"/>
</dbReference>
<gene>
    <name evidence="7" type="ORF">ACFQRL_01170</name>
</gene>
<organism evidence="7 8">
    <name type="scientific">Microbacterium fluvii</name>
    <dbReference type="NCBI Taxonomy" id="415215"/>
    <lineage>
        <taxon>Bacteria</taxon>
        <taxon>Bacillati</taxon>
        <taxon>Actinomycetota</taxon>
        <taxon>Actinomycetes</taxon>
        <taxon>Micrococcales</taxon>
        <taxon>Microbacteriaceae</taxon>
        <taxon>Microbacterium</taxon>
    </lineage>
</organism>
<proteinExistence type="predicted"/>
<evidence type="ECO:0000256" key="4">
    <source>
        <dbReference type="ARBA" id="ARBA00022989"/>
    </source>
</evidence>
<feature type="transmembrane region" description="Helical" evidence="6">
    <location>
        <begin position="275"/>
        <end position="302"/>
    </location>
</feature>
<feature type="transmembrane region" description="Helical" evidence="6">
    <location>
        <begin position="314"/>
        <end position="334"/>
    </location>
</feature>
<dbReference type="EMBL" id="JBHTBE010000001">
    <property type="protein sequence ID" value="MFC7267562.1"/>
    <property type="molecule type" value="Genomic_DNA"/>
</dbReference>
<evidence type="ECO:0000256" key="1">
    <source>
        <dbReference type="ARBA" id="ARBA00004651"/>
    </source>
</evidence>
<feature type="transmembrane region" description="Helical" evidence="6">
    <location>
        <begin position="204"/>
        <end position="222"/>
    </location>
</feature>
<feature type="transmembrane region" description="Helical" evidence="6">
    <location>
        <begin position="72"/>
        <end position="94"/>
    </location>
</feature>
<keyword evidence="4 6" id="KW-1133">Transmembrane helix</keyword>
<dbReference type="PANTHER" id="PTHR30250:SF11">
    <property type="entry name" value="O-ANTIGEN TRANSPORTER-RELATED"/>
    <property type="match status" value="1"/>
</dbReference>
<evidence type="ECO:0000313" key="8">
    <source>
        <dbReference type="Proteomes" id="UP001596507"/>
    </source>
</evidence>
<feature type="transmembrane region" description="Helical" evidence="6">
    <location>
        <begin position="139"/>
        <end position="158"/>
    </location>
</feature>
<keyword evidence="2" id="KW-1003">Cell membrane</keyword>
<dbReference type="InterPro" id="IPR050833">
    <property type="entry name" value="Poly_Biosynth_Transport"/>
</dbReference>
<comment type="caution">
    <text evidence="7">The sequence shown here is derived from an EMBL/GenBank/DDBJ whole genome shotgun (WGS) entry which is preliminary data.</text>
</comment>
<comment type="subcellular location">
    <subcellularLocation>
        <location evidence="1">Cell membrane</location>
        <topology evidence="1">Multi-pass membrane protein</topology>
    </subcellularLocation>
</comment>
<sequence>MRHRLIELSLFLLAPLAIFVTSPLLAQGLGVTDRGELGVIQSIASFAAAFGALGQAEVFLADLRTGTANLSVASRVAMTGGVLAAGVALPVAMALGVDPLVALVALCFVPVINQSQIWRGLAVSRHKLRLNAAANGLAAVLRAGLIAGLFAVGALTVASAIGSIQFALAIGAVATIGWSAWRWRRGLKSERPSMRELTDSLRRGSPMLVFTLLTTVTLRSDVLMLDALSTSSELGIYAAAASLSMAVLSISGAFKSRAQAALFGEDPRKAVGRELLILLVFGMVGALIAVITAPYLVTLLLGPGYESAASLLRVLAFGSVALMFLDVGHGLLAAVGARGRLLLTAAVGAGCTVLTLSVLLTWGYGAEGAAWASLVSYSVASVAGLLLFNGALRTSEGR</sequence>
<feature type="transmembrane region" description="Helical" evidence="6">
    <location>
        <begin position="370"/>
        <end position="392"/>
    </location>
</feature>
<feature type="transmembrane region" description="Helical" evidence="6">
    <location>
        <begin position="100"/>
        <end position="118"/>
    </location>
</feature>
<name>A0ABW2HAV5_9MICO</name>
<evidence type="ECO:0000256" key="3">
    <source>
        <dbReference type="ARBA" id="ARBA00022692"/>
    </source>
</evidence>
<feature type="transmembrane region" description="Helical" evidence="6">
    <location>
        <begin position="164"/>
        <end position="183"/>
    </location>
</feature>
<accession>A0ABW2HAV5</accession>